<feature type="compositionally biased region" description="Low complexity" evidence="2">
    <location>
        <begin position="252"/>
        <end position="271"/>
    </location>
</feature>
<dbReference type="EMBL" id="KZ819635">
    <property type="protein sequence ID" value="PWN92339.1"/>
    <property type="molecule type" value="Genomic_DNA"/>
</dbReference>
<proteinExistence type="predicted"/>
<feature type="region of interest" description="Disordered" evidence="2">
    <location>
        <begin position="660"/>
        <end position="704"/>
    </location>
</feature>
<evidence type="ECO:0000256" key="1">
    <source>
        <dbReference type="SAM" id="Coils"/>
    </source>
</evidence>
<feature type="compositionally biased region" description="Basic and acidic residues" evidence="2">
    <location>
        <begin position="280"/>
        <end position="294"/>
    </location>
</feature>
<feature type="compositionally biased region" description="Basic and acidic residues" evidence="2">
    <location>
        <begin position="65"/>
        <end position="84"/>
    </location>
</feature>
<feature type="compositionally biased region" description="Polar residues" evidence="2">
    <location>
        <begin position="99"/>
        <end position="125"/>
    </location>
</feature>
<feature type="compositionally biased region" description="Low complexity" evidence="2">
    <location>
        <begin position="17"/>
        <end position="30"/>
    </location>
</feature>
<accession>A0A316YSR1</accession>
<feature type="compositionally biased region" description="Low complexity" evidence="2">
    <location>
        <begin position="323"/>
        <end position="335"/>
    </location>
</feature>
<dbReference type="GeneID" id="37043280"/>
<feature type="coiled-coil region" evidence="1">
    <location>
        <begin position="218"/>
        <end position="245"/>
    </location>
</feature>
<evidence type="ECO:0000313" key="3">
    <source>
        <dbReference type="EMBL" id="PWN92339.1"/>
    </source>
</evidence>
<reference evidence="3 4" key="1">
    <citation type="journal article" date="2018" name="Mol. Biol. Evol.">
        <title>Broad Genomic Sampling Reveals a Smut Pathogenic Ancestry of the Fungal Clade Ustilaginomycotina.</title>
        <authorList>
            <person name="Kijpornyongpan T."/>
            <person name="Mondo S.J."/>
            <person name="Barry K."/>
            <person name="Sandor L."/>
            <person name="Lee J."/>
            <person name="Lipzen A."/>
            <person name="Pangilinan J."/>
            <person name="LaButti K."/>
            <person name="Hainaut M."/>
            <person name="Henrissat B."/>
            <person name="Grigoriev I.V."/>
            <person name="Spatafora J.W."/>
            <person name="Aime M.C."/>
        </authorList>
    </citation>
    <scope>NUCLEOTIDE SEQUENCE [LARGE SCALE GENOMIC DNA]</scope>
    <source>
        <strain evidence="3 4">MCA 4198</strain>
    </source>
</reference>
<keyword evidence="4" id="KW-1185">Reference proteome</keyword>
<organism evidence="3 4">
    <name type="scientific">Acaromyces ingoldii</name>
    <dbReference type="NCBI Taxonomy" id="215250"/>
    <lineage>
        <taxon>Eukaryota</taxon>
        <taxon>Fungi</taxon>
        <taxon>Dikarya</taxon>
        <taxon>Basidiomycota</taxon>
        <taxon>Ustilaginomycotina</taxon>
        <taxon>Exobasidiomycetes</taxon>
        <taxon>Exobasidiales</taxon>
        <taxon>Cryptobasidiaceae</taxon>
        <taxon>Acaromyces</taxon>
    </lineage>
</organism>
<feature type="region of interest" description="Disordered" evidence="2">
    <location>
        <begin position="1"/>
        <end position="160"/>
    </location>
</feature>
<keyword evidence="1" id="KW-0175">Coiled coil</keyword>
<feature type="compositionally biased region" description="Low complexity" evidence="2">
    <location>
        <begin position="438"/>
        <end position="451"/>
    </location>
</feature>
<gene>
    <name evidence="3" type="ORF">FA10DRAFT_266118</name>
</gene>
<feature type="compositionally biased region" description="Low complexity" evidence="2">
    <location>
        <begin position="468"/>
        <end position="487"/>
    </location>
</feature>
<dbReference type="Proteomes" id="UP000245768">
    <property type="component" value="Unassembled WGS sequence"/>
</dbReference>
<sequence length="704" mass="75623">MGDHHDGWGAYGRRRPYAPSSTSSSSYRAPGDPRPALNVRPSEQPASRDRPAGGEGPRSASAVERTVREDFRVSGSLKRGEYSREASPPPRTLARRRSSVTTPSLVAGSSSAQLPLPLMQTSRRNSFPRAEAQPSHRAPTVSTSPPVPAPRDGPPTPLLAPSAKVAQCDQDATDSYMRTFGKWVDARRKRDEREQELQRFADILRHKPDAGKTVEDKVKAAQHKVDASRQDEKRLEAEASRALRQLIEHTISSAPVASTAALPSSASTSSSRPDPELSLEEVKRLVGEQVETRMSKAMHPTKSIQATSESSDAEPGEVHDTAARASAPAATGTKAEVAQTAPPGAQASVEPTAEETSEEKPKPRRIVPSRNEIVRRVDGFEARLDEVHSELTERLDEFDFLDMKEMVEKYVEDKLNDLRDKRRAAKRKANDVQEAEAEAAGAALPAAAEQSARVDGAPSTLPDTGDRAQGAAGQQAPSSEQALSSSSYLNPIVIDSPDSTHDSPMTTTTTAPIPTAGQGLATASAPANGAAAAAVPLGEETMPMGQVVEAIQALESNQERKMRDMLMQFEQTMNAREAAWQQALKDDFDRLFKVRDNHYEGKIKALRERLLALEAPLAESLRLSTQVAGHEKALLEHANCIVEIGRELCNIDSAFANVPVARHPVPRPPPSTSQPSAPTTNGNGANDAGDQPGAPSSNGVQSTP</sequence>
<evidence type="ECO:0000313" key="4">
    <source>
        <dbReference type="Proteomes" id="UP000245768"/>
    </source>
</evidence>
<protein>
    <submittedName>
        <fullName evidence="3">Uncharacterized protein</fullName>
    </submittedName>
</protein>
<feature type="compositionally biased region" description="Low complexity" evidence="2">
    <location>
        <begin position="502"/>
        <end position="522"/>
    </location>
</feature>
<feature type="region of interest" description="Disordered" evidence="2">
    <location>
        <begin position="251"/>
        <end position="371"/>
    </location>
</feature>
<name>A0A316YSR1_9BASI</name>
<feature type="region of interest" description="Disordered" evidence="2">
    <location>
        <begin position="429"/>
        <end position="522"/>
    </location>
</feature>
<evidence type="ECO:0000256" key="2">
    <source>
        <dbReference type="SAM" id="MobiDB-lite"/>
    </source>
</evidence>
<feature type="compositionally biased region" description="Polar residues" evidence="2">
    <location>
        <begin position="694"/>
        <end position="704"/>
    </location>
</feature>
<dbReference type="InParanoid" id="A0A316YSR1"/>
<dbReference type="RefSeq" id="XP_025379537.1">
    <property type="nucleotide sequence ID" value="XM_025521364.1"/>
</dbReference>
<dbReference type="AlphaFoldDB" id="A0A316YSR1"/>
<feature type="compositionally biased region" description="Pro residues" evidence="2">
    <location>
        <begin position="145"/>
        <end position="158"/>
    </location>
</feature>